<evidence type="ECO:0000313" key="1">
    <source>
        <dbReference type="EMBL" id="KAJ8480400.1"/>
    </source>
</evidence>
<keyword evidence="2" id="KW-1185">Reference proteome</keyword>
<dbReference type="EMBL" id="JAQQAF010000006">
    <property type="protein sequence ID" value="KAJ8480400.1"/>
    <property type="molecule type" value="Genomic_DNA"/>
</dbReference>
<dbReference type="AlphaFoldDB" id="A0AAV8QVZ1"/>
<organism evidence="1 2">
    <name type="scientific">Ensete ventricosum</name>
    <name type="common">Abyssinian banana</name>
    <name type="synonym">Musa ensete</name>
    <dbReference type="NCBI Taxonomy" id="4639"/>
    <lineage>
        <taxon>Eukaryota</taxon>
        <taxon>Viridiplantae</taxon>
        <taxon>Streptophyta</taxon>
        <taxon>Embryophyta</taxon>
        <taxon>Tracheophyta</taxon>
        <taxon>Spermatophyta</taxon>
        <taxon>Magnoliopsida</taxon>
        <taxon>Liliopsida</taxon>
        <taxon>Zingiberales</taxon>
        <taxon>Musaceae</taxon>
        <taxon>Ensete</taxon>
    </lineage>
</organism>
<name>A0AAV8QVZ1_ENSVE</name>
<reference evidence="1 2" key="1">
    <citation type="submission" date="2022-12" db="EMBL/GenBank/DDBJ databases">
        <title>Chromosome-scale assembly of the Ensete ventricosum genome.</title>
        <authorList>
            <person name="Dussert Y."/>
            <person name="Stocks J."/>
            <person name="Wendawek A."/>
            <person name="Woldeyes F."/>
            <person name="Nichols R.A."/>
            <person name="Borrell J.S."/>
        </authorList>
    </citation>
    <scope>NUCLEOTIDE SEQUENCE [LARGE SCALE GENOMIC DNA]</scope>
    <source>
        <strain evidence="2">cv. Maze</strain>
        <tissue evidence="1">Seeds</tissue>
    </source>
</reference>
<comment type="caution">
    <text evidence="1">The sequence shown here is derived from an EMBL/GenBank/DDBJ whole genome shotgun (WGS) entry which is preliminary data.</text>
</comment>
<evidence type="ECO:0000313" key="2">
    <source>
        <dbReference type="Proteomes" id="UP001222027"/>
    </source>
</evidence>
<proteinExistence type="predicted"/>
<dbReference type="Proteomes" id="UP001222027">
    <property type="component" value="Unassembled WGS sequence"/>
</dbReference>
<gene>
    <name evidence="1" type="ORF">OPV22_024127</name>
</gene>
<accession>A0AAV8QVZ1</accession>
<protein>
    <submittedName>
        <fullName evidence="1">Uncharacterized protein</fullName>
    </submittedName>
</protein>
<sequence>MPRASFHFDLLGLAPGIWWRASAYKSAGAPKKMIVRWCFELVLVDDEREHAACFCSYGSHEGNFAEREAFVSHLRVISWAFIYEMQCPTGVDMV</sequence>